<dbReference type="InterPro" id="IPR036286">
    <property type="entry name" value="LexA/Signal_pep-like_sf"/>
</dbReference>
<evidence type="ECO:0000256" key="1">
    <source>
        <dbReference type="ARBA" id="ARBA00023015"/>
    </source>
</evidence>
<evidence type="ECO:0000259" key="4">
    <source>
        <dbReference type="Pfam" id="PF00717"/>
    </source>
</evidence>
<name>A0A9X2ARA1_9GAMM</name>
<dbReference type="GO" id="GO:0003677">
    <property type="term" value="F:DNA binding"/>
    <property type="evidence" value="ECO:0007669"/>
    <property type="project" value="UniProtKB-KW"/>
</dbReference>
<dbReference type="InterPro" id="IPR039418">
    <property type="entry name" value="LexA-like"/>
</dbReference>
<dbReference type="InterPro" id="IPR015927">
    <property type="entry name" value="Peptidase_S24_S26A/B/C"/>
</dbReference>
<evidence type="ECO:0000256" key="2">
    <source>
        <dbReference type="ARBA" id="ARBA00023125"/>
    </source>
</evidence>
<dbReference type="AlphaFoldDB" id="A0A9X2ARA1"/>
<comment type="caution">
    <text evidence="5">The sequence shown here is derived from an EMBL/GenBank/DDBJ whole genome shotgun (WGS) entry which is preliminary data.</text>
</comment>
<evidence type="ECO:0000256" key="3">
    <source>
        <dbReference type="ARBA" id="ARBA00023163"/>
    </source>
</evidence>
<dbReference type="Pfam" id="PF00717">
    <property type="entry name" value="Peptidase_S24"/>
    <property type="match status" value="1"/>
</dbReference>
<keyword evidence="1" id="KW-0805">Transcription regulation</keyword>
<accession>A0A9X2ARA1</accession>
<keyword evidence="2" id="KW-0238">DNA-binding</keyword>
<keyword evidence="6" id="KW-1185">Reference proteome</keyword>
<reference evidence="5" key="1">
    <citation type="submission" date="2022-03" db="EMBL/GenBank/DDBJ databases">
        <title>Pseudomonas marianensis sp. nov., a marine bacterium isolated from deep-sea sediments of the Mariana Trench.</title>
        <authorList>
            <person name="Wei Y."/>
        </authorList>
    </citation>
    <scope>NUCLEOTIDE SEQUENCE</scope>
    <source>
        <strain evidence="5">PS1</strain>
    </source>
</reference>
<dbReference type="Proteomes" id="UP001139682">
    <property type="component" value="Unassembled WGS sequence"/>
</dbReference>
<dbReference type="EMBL" id="JALGRD010000002">
    <property type="protein sequence ID" value="MCJ0972709.1"/>
    <property type="molecule type" value="Genomic_DNA"/>
</dbReference>
<evidence type="ECO:0000313" key="6">
    <source>
        <dbReference type="Proteomes" id="UP001139682"/>
    </source>
</evidence>
<keyword evidence="3" id="KW-0804">Transcription</keyword>
<organism evidence="5 6">
    <name type="scientific">Stutzerimonas marianensis</name>
    <dbReference type="NCBI Taxonomy" id="2929513"/>
    <lineage>
        <taxon>Bacteria</taxon>
        <taxon>Pseudomonadati</taxon>
        <taxon>Pseudomonadota</taxon>
        <taxon>Gammaproteobacteria</taxon>
        <taxon>Pseudomonadales</taxon>
        <taxon>Pseudomonadaceae</taxon>
        <taxon>Stutzerimonas</taxon>
    </lineage>
</organism>
<dbReference type="PANTHER" id="PTHR40661">
    <property type="match status" value="1"/>
</dbReference>
<dbReference type="RefSeq" id="WP_243604893.1">
    <property type="nucleotide sequence ID" value="NZ_JALGRD010000002.1"/>
</dbReference>
<evidence type="ECO:0000313" key="5">
    <source>
        <dbReference type="EMBL" id="MCJ0972709.1"/>
    </source>
</evidence>
<dbReference type="SUPFAM" id="SSF51306">
    <property type="entry name" value="LexA/Signal peptidase"/>
    <property type="match status" value="1"/>
</dbReference>
<dbReference type="Gene3D" id="2.10.109.10">
    <property type="entry name" value="Umud Fragment, subunit A"/>
    <property type="match status" value="1"/>
</dbReference>
<dbReference type="CDD" id="cd06529">
    <property type="entry name" value="S24_LexA-like"/>
    <property type="match status" value="1"/>
</dbReference>
<protein>
    <submittedName>
        <fullName evidence="5">Cro/Cl family transcriptional regulator</fullName>
    </submittedName>
</protein>
<gene>
    <name evidence="5" type="ORF">MST27_04925</name>
</gene>
<dbReference type="PANTHER" id="PTHR40661:SF3">
    <property type="entry name" value="FELS-1 PROPHAGE TRANSCRIPTIONAL REGULATOR"/>
    <property type="match status" value="1"/>
</dbReference>
<feature type="domain" description="Peptidase S24/S26A/S26B/S26C" evidence="4">
    <location>
        <begin position="140"/>
        <end position="251"/>
    </location>
</feature>
<proteinExistence type="predicted"/>
<sequence length="261" mass="28420">MIDLSYQLGVDIRDQLTVAQAACNHQPMVASANIREAFTARLNKALDEKEGVRPARGRNVDLCNGLRSVGVTTTTQATSKWLRAESIPEKENMRPLASWLGVNAQWLEYGDGPMRGGAEASNVEPGPPIVSPYRAIPIVGTAQMGTEGYWYALDEADGVVDVYSRDAGAYALRLKGNSMAPAIKSGWIAVIEPNNRFMPGEYVMVRLVDGECMLKELLYANDVEVSLASANDAYDRRTIPIEQVEQIHAVGAIVAPSKVRV</sequence>